<feature type="transmembrane region" description="Helical" evidence="1">
    <location>
        <begin position="130"/>
        <end position="150"/>
    </location>
</feature>
<evidence type="ECO:0000313" key="3">
    <source>
        <dbReference type="Proteomes" id="UP000606653"/>
    </source>
</evidence>
<dbReference type="RefSeq" id="WP_018977104.1">
    <property type="nucleotide sequence ID" value="NZ_BMLN01000004.1"/>
</dbReference>
<feature type="transmembrane region" description="Helical" evidence="1">
    <location>
        <begin position="156"/>
        <end position="175"/>
    </location>
</feature>
<dbReference type="EMBL" id="BMLN01000004">
    <property type="protein sequence ID" value="GGN97664.1"/>
    <property type="molecule type" value="Genomic_DNA"/>
</dbReference>
<organism evidence="2 3">
    <name type="scientific">Saccharibacillus kuerlensis</name>
    <dbReference type="NCBI Taxonomy" id="459527"/>
    <lineage>
        <taxon>Bacteria</taxon>
        <taxon>Bacillati</taxon>
        <taxon>Bacillota</taxon>
        <taxon>Bacilli</taxon>
        <taxon>Bacillales</taxon>
        <taxon>Paenibacillaceae</taxon>
        <taxon>Saccharibacillus</taxon>
    </lineage>
</organism>
<accession>A0ABQ2KZI0</accession>
<protein>
    <recommendedName>
        <fullName evidence="4">DUF2812 domain-containing protein</fullName>
    </recommendedName>
</protein>
<gene>
    <name evidence="2" type="ORF">GCM10010969_15730</name>
</gene>
<sequence>MRDKKKTKWVMKKFTDFKAEEMWLESMFHKGWALSRYNSEEIDECTYVFEAIKPDEVRSRTYRIDYRPLKGKAAFEEYNSLFEDAGWQRLAKNSRYAKHIFWTDREDAASDIFSEDDSYKEREQRKMKSCLMNALAYCIVLTFAVSIYIWLKYPAIIAGMGAVVLGILSSLRNYVKHHRVYRTFP</sequence>
<evidence type="ECO:0008006" key="4">
    <source>
        <dbReference type="Google" id="ProtNLM"/>
    </source>
</evidence>
<evidence type="ECO:0000256" key="1">
    <source>
        <dbReference type="SAM" id="Phobius"/>
    </source>
</evidence>
<comment type="caution">
    <text evidence="2">The sequence shown here is derived from an EMBL/GenBank/DDBJ whole genome shotgun (WGS) entry which is preliminary data.</text>
</comment>
<evidence type="ECO:0000313" key="2">
    <source>
        <dbReference type="EMBL" id="GGN97664.1"/>
    </source>
</evidence>
<proteinExistence type="predicted"/>
<dbReference type="InterPro" id="IPR021359">
    <property type="entry name" value="DUF2812"/>
</dbReference>
<dbReference type="Pfam" id="PF11193">
    <property type="entry name" value="DUF2812"/>
    <property type="match status" value="1"/>
</dbReference>
<keyword evidence="1" id="KW-0472">Membrane</keyword>
<keyword evidence="1" id="KW-0812">Transmembrane</keyword>
<dbReference type="Proteomes" id="UP000606653">
    <property type="component" value="Unassembled WGS sequence"/>
</dbReference>
<reference evidence="3" key="1">
    <citation type="journal article" date="2019" name="Int. J. Syst. Evol. Microbiol.">
        <title>The Global Catalogue of Microorganisms (GCM) 10K type strain sequencing project: providing services to taxonomists for standard genome sequencing and annotation.</title>
        <authorList>
            <consortium name="The Broad Institute Genomics Platform"/>
            <consortium name="The Broad Institute Genome Sequencing Center for Infectious Disease"/>
            <person name="Wu L."/>
            <person name="Ma J."/>
        </authorList>
    </citation>
    <scope>NUCLEOTIDE SEQUENCE [LARGE SCALE GENOMIC DNA]</scope>
    <source>
        <strain evidence="3">CGMCC 1.6964</strain>
    </source>
</reference>
<keyword evidence="1" id="KW-1133">Transmembrane helix</keyword>
<name>A0ABQ2KZI0_9BACL</name>
<keyword evidence="3" id="KW-1185">Reference proteome</keyword>